<protein>
    <submittedName>
        <fullName evidence="5">OB-fold domain-containing protein</fullName>
    </submittedName>
</protein>
<dbReference type="Pfam" id="PF01796">
    <property type="entry name" value="OB_ChsH2_C"/>
    <property type="match status" value="1"/>
</dbReference>
<feature type="region of interest" description="Disordered" evidence="1">
    <location>
        <begin position="1"/>
        <end position="20"/>
    </location>
</feature>
<evidence type="ECO:0000259" key="2">
    <source>
        <dbReference type="Pfam" id="PF01796"/>
    </source>
</evidence>
<dbReference type="InterPro" id="IPR055140">
    <property type="entry name" value="Thiolase_C_2"/>
</dbReference>
<proteinExistence type="predicted"/>
<evidence type="ECO:0000313" key="5">
    <source>
        <dbReference type="EMBL" id="CAJ1586046.1"/>
    </source>
</evidence>
<dbReference type="EMBL" id="OY726395">
    <property type="protein sequence ID" value="CAJ1586046.1"/>
    <property type="molecule type" value="Genomic_DNA"/>
</dbReference>
<evidence type="ECO:0000259" key="3">
    <source>
        <dbReference type="Pfam" id="PF12172"/>
    </source>
</evidence>
<dbReference type="PANTHER" id="PTHR42870">
    <property type="entry name" value="ACETYL-COA C-ACETYLTRANSFERASE"/>
    <property type="match status" value="1"/>
</dbReference>
<organism evidence="5 6">
    <name type="scientific">[Mycobacterium] wendilense</name>
    <dbReference type="NCBI Taxonomy" id="3064284"/>
    <lineage>
        <taxon>Bacteria</taxon>
        <taxon>Bacillati</taxon>
        <taxon>Actinomycetota</taxon>
        <taxon>Actinomycetes</taxon>
        <taxon>Mycobacteriales</taxon>
        <taxon>Mycobacteriaceae</taxon>
        <taxon>Mycolicibacter</taxon>
    </lineage>
</organism>
<feature type="domain" description="ChsH2 rubredoxin-like zinc ribbon" evidence="3">
    <location>
        <begin position="31"/>
        <end position="66"/>
    </location>
</feature>
<accession>A0ABN9P7K4</accession>
<name>A0ABN9P7K4_9MYCO</name>
<dbReference type="Gene3D" id="3.40.47.10">
    <property type="match status" value="1"/>
</dbReference>
<dbReference type="InterPro" id="IPR016039">
    <property type="entry name" value="Thiolase-like"/>
</dbReference>
<dbReference type="Pfam" id="PF12172">
    <property type="entry name" value="zf-ChsH2"/>
    <property type="match status" value="1"/>
</dbReference>
<dbReference type="InterPro" id="IPR022002">
    <property type="entry name" value="ChsH2_Znr"/>
</dbReference>
<dbReference type="SUPFAM" id="SSF53901">
    <property type="entry name" value="Thiolase-like"/>
    <property type="match status" value="2"/>
</dbReference>
<dbReference type="CDD" id="cd00829">
    <property type="entry name" value="SCP-x_thiolase"/>
    <property type="match status" value="1"/>
</dbReference>
<dbReference type="PANTHER" id="PTHR42870:SF1">
    <property type="entry name" value="NON-SPECIFIC LIPID-TRANSFER PROTEIN-LIKE 2"/>
    <property type="match status" value="1"/>
</dbReference>
<feature type="domain" description="Thiolase C-terminal" evidence="4">
    <location>
        <begin position="452"/>
        <end position="556"/>
    </location>
</feature>
<evidence type="ECO:0000259" key="4">
    <source>
        <dbReference type="Pfam" id="PF22691"/>
    </source>
</evidence>
<dbReference type="RefSeq" id="WP_316512099.1">
    <property type="nucleotide sequence ID" value="NZ_OY726395.1"/>
</dbReference>
<dbReference type="InterPro" id="IPR002878">
    <property type="entry name" value="ChsH2_C"/>
</dbReference>
<sequence length="564" mass="60158">MTSGKGESPSLVESGPTRPLPQPTLSSAAFWASGADGVLRIAQCSACRRRVHPPVALCPYCHARDVSLTPVSGRGVVVGFTVNEQQWLADFPPPYVVAIVALDEDPAVRLTTNIINCDVQDVCIGLNVRVVFSKQDSKVWLPLFEPDPHALESVSAPPANPEPDLTPRPRVSAHKFEDRVAVTGVGQSRLGRRLMVDPLSLTVDACLQAVADAGLTLAEIDGLSTYPGSPAVHPGMSEGGIMALEEALRIRPTWVNGGGDLPGQNGSIIAAMLAVAAGLCRHVLCFRTVWEASHAALVRSGDWIPPVERATGMAEERSPYGAVSAANWIACQASHYLHRYGVSRDVLGWIAVNARTNAARNPEAVYRDPITIDDYHAARMISSPFGLYDCDVPIDGAVAVIVSAVETAADCRNPAVLVEAVGTQIMERLSWDQSTLTHLPQSLGPSAHLWSRTDLRHDDVDVALLYDGFSFNALSWLEGLGFCEFGGATDFVDEGRGIGMRGRLPLNPHGGQLSAGRTHGYGLFREAVLQLRGQAHGRQVENARVAVVTAGGGVPSGAILLRNN</sequence>
<dbReference type="Pfam" id="PF22691">
    <property type="entry name" value="Thiolase_C_1"/>
    <property type="match status" value="1"/>
</dbReference>
<dbReference type="InterPro" id="IPR012340">
    <property type="entry name" value="NA-bd_OB-fold"/>
</dbReference>
<dbReference type="Proteomes" id="UP001190466">
    <property type="component" value="Chromosome"/>
</dbReference>
<feature type="domain" description="ChsH2 C-terminal OB-fold" evidence="2">
    <location>
        <begin position="70"/>
        <end position="132"/>
    </location>
</feature>
<evidence type="ECO:0000256" key="1">
    <source>
        <dbReference type="SAM" id="MobiDB-lite"/>
    </source>
</evidence>
<gene>
    <name evidence="5" type="ORF">MU0050_004058</name>
</gene>
<reference evidence="5 6" key="1">
    <citation type="submission" date="2023-08" db="EMBL/GenBank/DDBJ databases">
        <authorList>
            <person name="Folkvardsen B D."/>
            <person name="Norman A."/>
        </authorList>
    </citation>
    <scope>NUCLEOTIDE SEQUENCE [LARGE SCALE GENOMIC DNA]</scope>
    <source>
        <strain evidence="5 6">Mu0050</strain>
    </source>
</reference>
<dbReference type="SUPFAM" id="SSF50249">
    <property type="entry name" value="Nucleic acid-binding proteins"/>
    <property type="match status" value="1"/>
</dbReference>
<evidence type="ECO:0000313" key="6">
    <source>
        <dbReference type="Proteomes" id="UP001190466"/>
    </source>
</evidence>
<keyword evidence="6" id="KW-1185">Reference proteome</keyword>